<dbReference type="EMBL" id="BBMT01000008">
    <property type="protein sequence ID" value="GAL35843.1"/>
    <property type="molecule type" value="Genomic_DNA"/>
</dbReference>
<dbReference type="Pfam" id="PF04632">
    <property type="entry name" value="FUSC"/>
    <property type="match status" value="2"/>
</dbReference>
<reference evidence="2 3" key="1">
    <citation type="submission" date="2014-09" db="EMBL/GenBank/DDBJ databases">
        <title>Vibrio maritimus JCM 19240. (C210) whole genome shotgun sequence.</title>
        <authorList>
            <person name="Sawabe T."/>
            <person name="Meirelles P."/>
            <person name="Nakanishi M."/>
            <person name="Sayaka M."/>
            <person name="Hattori M."/>
            <person name="Ohkuma M."/>
        </authorList>
    </citation>
    <scope>NUCLEOTIDE SEQUENCE [LARGE SCALE GENOMIC DNA]</scope>
    <source>
        <strain evidence="2 3">JCM 19240</strain>
    </source>
</reference>
<evidence type="ECO:0000313" key="2">
    <source>
        <dbReference type="EMBL" id="GAL35843.1"/>
    </source>
</evidence>
<feature type="transmembrane region" description="Helical" evidence="1">
    <location>
        <begin position="369"/>
        <end position="387"/>
    </location>
</feature>
<feature type="transmembrane region" description="Helical" evidence="1">
    <location>
        <begin position="285"/>
        <end position="310"/>
    </location>
</feature>
<feature type="transmembrane region" description="Helical" evidence="1">
    <location>
        <begin position="392"/>
        <end position="410"/>
    </location>
</feature>
<dbReference type="InterPro" id="IPR006726">
    <property type="entry name" value="PHBA_efflux_AaeB/fusaric-R"/>
</dbReference>
<evidence type="ECO:0008006" key="4">
    <source>
        <dbReference type="Google" id="ProtNLM"/>
    </source>
</evidence>
<feature type="transmembrane region" description="Helical" evidence="1">
    <location>
        <begin position="21"/>
        <end position="40"/>
    </location>
</feature>
<feature type="transmembrane region" description="Helical" evidence="1">
    <location>
        <begin position="46"/>
        <end position="63"/>
    </location>
</feature>
<feature type="transmembrane region" description="Helical" evidence="1">
    <location>
        <begin position="316"/>
        <end position="333"/>
    </location>
</feature>
<protein>
    <recommendedName>
        <fullName evidence="4">FUSC family protein</fullName>
    </recommendedName>
</protein>
<feature type="transmembrane region" description="Helical" evidence="1">
    <location>
        <begin position="70"/>
        <end position="89"/>
    </location>
</feature>
<name>A0A090T991_9VIBR</name>
<dbReference type="GO" id="GO:0005886">
    <property type="term" value="C:plasma membrane"/>
    <property type="evidence" value="ECO:0007669"/>
    <property type="project" value="InterPro"/>
</dbReference>
<feature type="transmembrane region" description="Helical" evidence="1">
    <location>
        <begin position="345"/>
        <end position="363"/>
    </location>
</feature>
<accession>A0A090T991</accession>
<keyword evidence="3" id="KW-1185">Reference proteome</keyword>
<comment type="caution">
    <text evidence="2">The sequence shown here is derived from an EMBL/GenBank/DDBJ whole genome shotgun (WGS) entry which is preliminary data.</text>
</comment>
<feature type="transmembrane region" description="Helical" evidence="1">
    <location>
        <begin position="101"/>
        <end position="122"/>
    </location>
</feature>
<keyword evidence="1" id="KW-1133">Transmembrane helix</keyword>
<keyword evidence="1" id="KW-0812">Transmembrane</keyword>
<evidence type="ECO:0000313" key="3">
    <source>
        <dbReference type="Proteomes" id="UP000029224"/>
    </source>
</evidence>
<organism evidence="2 3">
    <name type="scientific">Vibrio maritimus</name>
    <dbReference type="NCBI Taxonomy" id="990268"/>
    <lineage>
        <taxon>Bacteria</taxon>
        <taxon>Pseudomonadati</taxon>
        <taxon>Pseudomonadota</taxon>
        <taxon>Gammaproteobacteria</taxon>
        <taxon>Vibrionales</taxon>
        <taxon>Vibrionaceae</taxon>
        <taxon>Vibrio</taxon>
    </lineage>
</organism>
<reference evidence="2 3" key="2">
    <citation type="submission" date="2014-09" db="EMBL/GenBank/DDBJ databases">
        <authorList>
            <consortium name="NBRP consortium"/>
            <person name="Sawabe T."/>
            <person name="Meirelles P."/>
            <person name="Nakanishi M."/>
            <person name="Sayaka M."/>
            <person name="Hattori M."/>
            <person name="Ohkuma M."/>
        </authorList>
    </citation>
    <scope>NUCLEOTIDE SEQUENCE [LARGE SCALE GENOMIC DNA]</scope>
    <source>
        <strain evidence="2 3">JCM 19240</strain>
    </source>
</reference>
<proteinExistence type="predicted"/>
<dbReference type="AlphaFoldDB" id="A0A090T991"/>
<feature type="transmembrane region" description="Helical" evidence="1">
    <location>
        <begin position="422"/>
        <end position="444"/>
    </location>
</feature>
<dbReference type="GO" id="GO:0022857">
    <property type="term" value="F:transmembrane transporter activity"/>
    <property type="evidence" value="ECO:0007669"/>
    <property type="project" value="InterPro"/>
</dbReference>
<evidence type="ECO:0000256" key="1">
    <source>
        <dbReference type="SAM" id="Phobius"/>
    </source>
</evidence>
<gene>
    <name evidence="2" type="ORF">JCM19240_4778</name>
</gene>
<keyword evidence="1" id="KW-0472">Membrane</keyword>
<dbReference type="Proteomes" id="UP000029224">
    <property type="component" value="Unassembled WGS sequence"/>
</dbReference>
<sequence>MATAAIIQITGSRGASIKKSAARIVGTLTGGLYVLFIASATLIDSWLFNAFLIFGIVTSLGIASYFHNRVSYMFAVVGITLSLVGFPLAVNPDMANLFDHVQLRCVGIAFGILMSMVAGMVIPYPDDHQELSAVKKYTQGFLNKLFLSGEDSSTTLIRGFLVFVSKKWQLVDDEIYGSRHEQQDKLSSRAAFYDSINIGVRAIELKQLGDQVGMTKDAWALLIASRFNIVVDEEFRQQWQLAKTSRTQMFAEQVVLFSQQLARLTTEEATFDYSKKQYVSDIGRFTDGLVVVNNMLRAAVALFALSFMWIELQWEDGMTAMIMAGMIFSVYAANPGAEQAQSANFYAQLVAGVFGFIVTFGVMPIGSPWLVAVASFIGVYLMAYWYWQSKSLLKVVCMVSLFSWTNLVPLTSTPSFDFAHFLNSNVANITALMVMWCSFQLIPVRSTAQVIKRELRVFFTRFQNTNEEARKALNISNWILAAYAYLVSESDTMSINRMLFLKALQTVVNENKISEQEKQLLLSSVNKELLESKTNEETSLLIEDKRNTAAMHDFNWFILCERYRLLNQK</sequence>